<dbReference type="InterPro" id="IPR003594">
    <property type="entry name" value="HATPase_dom"/>
</dbReference>
<dbReference type="InterPro" id="IPR052162">
    <property type="entry name" value="Sensor_kinase/Photoreceptor"/>
</dbReference>
<dbReference type="InterPro" id="IPR003661">
    <property type="entry name" value="HisK_dim/P_dom"/>
</dbReference>
<name>A0A7W6RAX2_9PROT</name>
<dbReference type="SUPFAM" id="SSF47384">
    <property type="entry name" value="Homodimeric domain of signal transducing histidine kinase"/>
    <property type="match status" value="1"/>
</dbReference>
<feature type="transmembrane region" description="Helical" evidence="11">
    <location>
        <begin position="6"/>
        <end position="24"/>
    </location>
</feature>
<evidence type="ECO:0000256" key="7">
    <source>
        <dbReference type="ARBA" id="ARBA00022692"/>
    </source>
</evidence>
<dbReference type="PROSITE" id="PS50109">
    <property type="entry name" value="HIS_KIN"/>
    <property type="match status" value="1"/>
</dbReference>
<evidence type="ECO:0000313" key="14">
    <source>
        <dbReference type="Proteomes" id="UP000554286"/>
    </source>
</evidence>
<dbReference type="AlphaFoldDB" id="A0A7W6RAX2"/>
<evidence type="ECO:0000256" key="6">
    <source>
        <dbReference type="ARBA" id="ARBA00022679"/>
    </source>
</evidence>
<protein>
    <recommendedName>
        <fullName evidence="3">histidine kinase</fullName>
        <ecNumber evidence="3">2.7.13.3</ecNumber>
    </recommendedName>
</protein>
<dbReference type="Proteomes" id="UP000554286">
    <property type="component" value="Unassembled WGS sequence"/>
</dbReference>
<dbReference type="PANTHER" id="PTHR43304">
    <property type="entry name" value="PHYTOCHROME-LIKE PROTEIN CPH1"/>
    <property type="match status" value="1"/>
</dbReference>
<reference evidence="13 14" key="1">
    <citation type="submission" date="2020-08" db="EMBL/GenBank/DDBJ databases">
        <title>Genome sequencing of Purple Non-Sulfur Bacteria from various extreme environments.</title>
        <authorList>
            <person name="Mayer M."/>
        </authorList>
    </citation>
    <scope>NUCLEOTIDE SEQUENCE [LARGE SCALE GENOMIC DNA]</scope>
    <source>
        <strain evidence="13 14">JA131</strain>
    </source>
</reference>
<gene>
    <name evidence="13" type="ORF">GGD89_000778</name>
</gene>
<dbReference type="EC" id="2.7.13.3" evidence="3"/>
<dbReference type="Gene3D" id="3.30.565.10">
    <property type="entry name" value="Histidine kinase-like ATPase, C-terminal domain"/>
    <property type="match status" value="1"/>
</dbReference>
<keyword evidence="10 11" id="KW-0472">Membrane</keyword>
<dbReference type="Pfam" id="PF08269">
    <property type="entry name" value="dCache_2"/>
    <property type="match status" value="1"/>
</dbReference>
<dbReference type="SMART" id="SM00387">
    <property type="entry name" value="HATPase_c"/>
    <property type="match status" value="1"/>
</dbReference>
<keyword evidence="8 13" id="KW-0418">Kinase</keyword>
<comment type="catalytic activity">
    <reaction evidence="1">
        <text>ATP + protein L-histidine = ADP + protein N-phospho-L-histidine.</text>
        <dbReference type="EC" id="2.7.13.3"/>
    </reaction>
</comment>
<dbReference type="PRINTS" id="PR00344">
    <property type="entry name" value="BCTRLSENSOR"/>
</dbReference>
<feature type="transmembrane region" description="Helical" evidence="11">
    <location>
        <begin position="335"/>
        <end position="356"/>
    </location>
</feature>
<evidence type="ECO:0000256" key="5">
    <source>
        <dbReference type="ARBA" id="ARBA00022553"/>
    </source>
</evidence>
<evidence type="ECO:0000313" key="13">
    <source>
        <dbReference type="EMBL" id="MBB4265163.1"/>
    </source>
</evidence>
<dbReference type="InterPro" id="IPR036890">
    <property type="entry name" value="HATPase_C_sf"/>
</dbReference>
<dbReference type="SUPFAM" id="SSF55874">
    <property type="entry name" value="ATPase domain of HSP90 chaperone/DNA topoisomerase II/histidine kinase"/>
    <property type="match status" value="1"/>
</dbReference>
<dbReference type="SMART" id="SM00388">
    <property type="entry name" value="HisKA"/>
    <property type="match status" value="1"/>
</dbReference>
<evidence type="ECO:0000256" key="1">
    <source>
        <dbReference type="ARBA" id="ARBA00000085"/>
    </source>
</evidence>
<keyword evidence="7 11" id="KW-0812">Transmembrane</keyword>
<proteinExistence type="predicted"/>
<dbReference type="GO" id="GO:0005886">
    <property type="term" value="C:plasma membrane"/>
    <property type="evidence" value="ECO:0007669"/>
    <property type="project" value="UniProtKB-SubCell"/>
</dbReference>
<evidence type="ECO:0000256" key="4">
    <source>
        <dbReference type="ARBA" id="ARBA00022475"/>
    </source>
</evidence>
<dbReference type="InterPro" id="IPR033480">
    <property type="entry name" value="sCache_2"/>
</dbReference>
<keyword evidence="5" id="KW-0597">Phosphoprotein</keyword>
<dbReference type="InterPro" id="IPR036097">
    <property type="entry name" value="HisK_dim/P_sf"/>
</dbReference>
<evidence type="ECO:0000256" key="9">
    <source>
        <dbReference type="ARBA" id="ARBA00022989"/>
    </source>
</evidence>
<feature type="domain" description="Histidine kinase" evidence="12">
    <location>
        <begin position="436"/>
        <end position="652"/>
    </location>
</feature>
<dbReference type="InterPro" id="IPR004010">
    <property type="entry name" value="Double_Cache_2"/>
</dbReference>
<dbReference type="Gene3D" id="1.10.287.130">
    <property type="match status" value="1"/>
</dbReference>
<keyword evidence="14" id="KW-1185">Reference proteome</keyword>
<evidence type="ECO:0000259" key="12">
    <source>
        <dbReference type="PROSITE" id="PS50109"/>
    </source>
</evidence>
<dbReference type="RefSeq" id="WP_184042790.1">
    <property type="nucleotide sequence ID" value="NZ_JACIGK010000004.1"/>
</dbReference>
<keyword evidence="4" id="KW-1003">Cell membrane</keyword>
<comment type="caution">
    <text evidence="13">The sequence shown here is derived from an EMBL/GenBank/DDBJ whole genome shotgun (WGS) entry which is preliminary data.</text>
</comment>
<evidence type="ECO:0000256" key="3">
    <source>
        <dbReference type="ARBA" id="ARBA00012438"/>
    </source>
</evidence>
<keyword evidence="6" id="KW-0808">Transferase</keyword>
<dbReference type="InterPro" id="IPR004358">
    <property type="entry name" value="Sig_transdc_His_kin-like_C"/>
</dbReference>
<accession>A0A7W6RAX2</accession>
<organism evidence="13 14">
    <name type="scientific">Roseospira visakhapatnamensis</name>
    <dbReference type="NCBI Taxonomy" id="390880"/>
    <lineage>
        <taxon>Bacteria</taxon>
        <taxon>Pseudomonadati</taxon>
        <taxon>Pseudomonadota</taxon>
        <taxon>Alphaproteobacteria</taxon>
        <taxon>Rhodospirillales</taxon>
        <taxon>Rhodospirillaceae</taxon>
        <taxon>Roseospira</taxon>
    </lineage>
</organism>
<dbReference type="GO" id="GO:0000155">
    <property type="term" value="F:phosphorelay sensor kinase activity"/>
    <property type="evidence" value="ECO:0007669"/>
    <property type="project" value="InterPro"/>
</dbReference>
<comment type="subcellular location">
    <subcellularLocation>
        <location evidence="2">Cell membrane</location>
        <topology evidence="2">Multi-pass membrane protein</topology>
    </subcellularLocation>
</comment>
<dbReference type="InterPro" id="IPR005467">
    <property type="entry name" value="His_kinase_dom"/>
</dbReference>
<dbReference type="Gene3D" id="3.30.450.20">
    <property type="entry name" value="PAS domain"/>
    <property type="match status" value="2"/>
</dbReference>
<dbReference type="Pfam" id="PF02518">
    <property type="entry name" value="HATPase_c"/>
    <property type="match status" value="1"/>
</dbReference>
<evidence type="ECO:0000256" key="2">
    <source>
        <dbReference type="ARBA" id="ARBA00004651"/>
    </source>
</evidence>
<keyword evidence="9 11" id="KW-1133">Transmembrane helix</keyword>
<evidence type="ECO:0000256" key="11">
    <source>
        <dbReference type="SAM" id="Phobius"/>
    </source>
</evidence>
<dbReference type="SMART" id="SM01049">
    <property type="entry name" value="Cache_2"/>
    <property type="match status" value="2"/>
</dbReference>
<dbReference type="Pfam" id="PF00512">
    <property type="entry name" value="HisKA"/>
    <property type="match status" value="1"/>
</dbReference>
<sequence>MVHALAWRLFMASTLALATLYVYWGIDLYHSMNAEVRYRAETLMEERRSYIHALVQTAVNGAEHHRHTVEARIRQVIRHRVDQALQVADHLWREGPGNGPDDRAAVIREALRPMRFDDGRGYFFVFELDTGRGILHAAMPNLEGTDLRLVRDGRGKTIVPEMIALINEEGGGYYSYHWRHPNRPGTDHAKVTYVDVFEPLGWGVATGDYIRDMTLDIQKEVLDQLRAMTFGGDGYIFAGTWNGFSLLGPAAGTNVWDATDPTGVKLIQELVAAARNGGGFVSYRLPDIAESGTETFKLSYVMGIPEWEWYVGAGVSVDDIRSEIADMRAAIRVEAFQALGLGACLVIVLAAVSYLISLHIAGQVGAEMGRLEAFLAGDGRARDVLKPETIRHAEMARLVDAILAMVARRDQTEGALARQTRSLEQSNADLERFAYVASHDLREPLRMVASYVGLLRRRYYGRLDSDADTFIDYATEGAQRMHAMIGDLLEYARVKRTENPLAAVSLDKALDKALHSLSARLRDGGADVTVEGPLPVVRGQETLLVSLMQNLVDNAVKYRHPDRRPRVWIGAHVDHGWCEISVRDNGLGIEPAFRERVFQIFQRLHPGGTYPGTGVGLSICHSIVESHGGRIWVESGPDNVGSVFKVALPVCMDHGPSAPAATPATPRQS</sequence>
<dbReference type="PANTHER" id="PTHR43304:SF1">
    <property type="entry name" value="PAC DOMAIN-CONTAINING PROTEIN"/>
    <property type="match status" value="1"/>
</dbReference>
<evidence type="ECO:0000256" key="8">
    <source>
        <dbReference type="ARBA" id="ARBA00022777"/>
    </source>
</evidence>
<dbReference type="CDD" id="cd00082">
    <property type="entry name" value="HisKA"/>
    <property type="match status" value="1"/>
</dbReference>
<evidence type="ECO:0000256" key="10">
    <source>
        <dbReference type="ARBA" id="ARBA00023136"/>
    </source>
</evidence>
<dbReference type="EMBL" id="JACIGK010000004">
    <property type="protein sequence ID" value="MBB4265163.1"/>
    <property type="molecule type" value="Genomic_DNA"/>
</dbReference>